<protein>
    <submittedName>
        <fullName evidence="2">Uncharacterized protein</fullName>
    </submittedName>
</protein>
<evidence type="ECO:0000256" key="1">
    <source>
        <dbReference type="SAM" id="MobiDB-lite"/>
    </source>
</evidence>
<evidence type="ECO:0000313" key="3">
    <source>
        <dbReference type="Proteomes" id="UP001189429"/>
    </source>
</evidence>
<feature type="compositionally biased region" description="Basic and acidic residues" evidence="1">
    <location>
        <begin position="2793"/>
        <end position="2809"/>
    </location>
</feature>
<sequence length="3876" mass="425267">MHPSLLFPAGHGGAEGWTPGPFALRSSLEDFPLPDRLQARAALRSEEGGTVTSWSEWQEARCYHFVRRSRQAEQISQRSTLSLLSGRLATEGESQASGTEPGEDPLGVFGDDWGLCVAGVHPPEGDHRARLPGLVQLRWVSGELEGAASPASEVLCTHVDAPVGPVQVEHIVVNCTSSSKRGRNVQDKSDEEDEDEQEVIVHELRHVARLSWRMECAAPSFGFVKSFRVKYKDAPPGHTVEGATWQEMQLLQLLDAEDCQGGPTDGTATFKFDLTGLPLLRYHTYVFSVQVHSPEHASAWSQTSEPLELILPSFGSDDGPEAGLEDPRQGPSTAVALCIKVAGVGYDGLAADESLRRRFEGVVRRAVAEEAGEGVQAEDVTLELSRGSVVCAVTVAVPEGASAAAVQSNLRAFTTLNDRILRGLQAVEGMEQVSSDSVDVVVVAGPELAPAGGEASAEEAAAGTRGQRQGPLEAAVNCADHSDTSEWHVELSWAAHKMAGGEAFPSLSTLPVEFQVSYVILSERPCTGDGTDAGALGCQEKTTRFAGHACSLKDSSVAAERKRSAVCLEGWIEPRERRVVRILPRHRLPHIRCDVRVFVACRCPVITGPRWSEAIYSVDVLLPRLSLLPLPVPQQLGLAMDVGSSMDDSADQLSCILRVPDIAVDIAVVSADEPPAERNLMSIPNSDGSVESDPEAHYVLQYRLKSSSLSYFGASSVPHMEEHEWRTVPEAKILSGKGEGRMYLVAGLQEGLKDIAQSMQDKAIWATYRVASLRTSHFGYASAPTLVSLLPHPSKPEVQIEWIDAPCLDGARVRVFASCIASSQAYQLRFRRADVDPRDRGAWTVCEVGVVNSSTKTSDGGFLRVEAYAPIHDLCYHTAYCFSIRIATSATFSTWSEDSDPAMLSLEHHGVREGEGGLVVRLLGQDERHNYRCPVADISWPPLAFPQGIWGPKSISPSLSVTVEYRLRCRWHVSAHNDRAALRAALEELTREFRSAGSADNGAPIIVPDPDVGVVDRARRGYKEDCTKRSDPHHAFTPWQTVAVVLEKASDKAIGGRRCSCAMACLLQGCTYQVALDWRWKRHGDPFWMQAYEPLEFATLLPTPPSAPPRPLPVPPEVWDKIPELAQLGATPFALFQWPFQRRPASAVSLVPVGQKRDPLHLEALTYGSYAVQCRRGQSAEWLTCRSLFLSLHGKPVCLVPALPAQEEFDEARNVPLGAASEPRAVGTPCLPEGLGADELEFRTVRVGDCETSRSAVCVVAPPVPPVVEGLRLKLLPPHSALVLCVRFRGAEAVGQGSLPQEYQLRVEEEGGDSVLLPPVRLPLERTPEACQALRGTAGFLGEAAGPLERGVLGAEFSTVRGGGEDVQQLGPLEFEHVLALGALVYGRGYRVAVRWLSSWRVSQWSEAMAAPIRISAPRPPEDGGLLLRPAGLVELPADVAGAEFLPPIAAELEEASHVEATPWEVAGVVLCEVDDATGLGVHPQDLGEGAAGARVFFTAQDLGLSRRYQFRLRARLLFNPASGHPEEWSEFVESAWHRTPVSLPEPRPPSEAAVPEPTPGQLLEDCTAYISFAELPVREEDRDGLPDVPAPYTLQFRGACQSSEADWQPVGVARMQDDCFLLSDARFEDHLTDGIVLRLWRLRPGALNEDADARQLPELASVPSRPLGVRCPRFAPAGPPTVRPVFGAPSSGGDLPLLLRFDWEVDANVPRLLQIDLHQIRYRMLPPRGSAEDAPPWSELAPIRQATARGAAAVVHRVPVCGPHFLLGADYEVALRVGTSLRWGRWSPPVPLSLQITPPTPPECAEVSARMETLEDGTVFFRLSWPAFRPHDLGSVITYRIRMMRRTRYPYVYRLSEEMVDRSRASLAAQEKRHTIGHLRRRVPRESDGAGGDAVEAGKASGEYSCDQEAWEDDELEFLHDVAADPFCTYRFWVDAKHDRCGELRRNDEAEDWSAALESELLETPPLPRNWFVPAQVPLEVVPGGSGGLRAPFPLALPEAACARLGLAQPSSRLLLLFSPWREDREAAKWPHRIEYTAYEPRANAARHPSAGADEDVDVHWHQPETVEYLDEDGTPAGTKGSGGATLALVQGFADSVWKQVERCSSLGHMVRVRVVREGGPEGMQLFSSPSVPMRLYMPAPSAAPTVAAWFAAEQPLAVLWWPCCQATAGEEDKNVDMSEHVHQIRMRRPLWQGGEAWREDAVRRTAAPVRLPAGSAAELFAFDHCALLDATGEHEGLPPHPLPRLPTGKPPDPGVLTYEFSVRIGDGYRWSAWSEPSELCCFASEPRVSGGAALDLRELAALLAPAEGTVCPAAAPDPEAELEDSLVYQEGTRELEPPQWVSIGPAPRPPEAFEKALGKLDAEANAQLSQFVACWPSLPAACCWRLDPDKEPALKEILATGQLPPLALPALRYRLNVWLNGSAPDAAPMTELPTGVHMQNQRMSIIRQISGQRSSRLSVLSQTGHEDIEPVLYRQYDVPDNPANGPDDKLERISWDIPGMLPDRRFHCTVEARFETLSAIWWWTPLLCSGEWAVGRVPPPSAPETLPICDLPTPQAAKLSQQLAIGATNLVVVRWPWTVRGSPMAALRSANYSLEFAVTDDRPSLVDATAQSRPVDGETTLGRPLGPWREARAMQLYFINFELGEVLQELPEEELGNPRWVPSLIVSGFLARSREDAGRRDSTAAGDQPPFVRLRWRYRALPEELSVIPTPLHFSAASAPVRTRVAPPTGAPEFRLERVPRHRNVAAWLKWSAWEGVVRHQFAFRILKKRGRPKRRAGSKDSNGSRASRAARGESKEQAEADAKSEGGDSDGEGPPAAQDPAFERITGWIEMPPVRDQIIRTVQERDDDNDEKDLSGFPGEELEAFGGGPGGLGGRLTEEELIAEYTRRPCGRLETSLDSGLPHSDWYQLLFGHFSYREDRFYDGRDAESDGSMDGSRPMSRASSASRARSVGSASQASARSSVRSGAAGSESSKKKKTRQRMTFGKVVEWRVRVSDGMHWSLWSPPSEPRGAVAPLPEFTTETRIRFSRHEPTIVQVAWGKCKLPPQYEDIESTIEYVLSVTTEPAVFGTKAQSVLMVGSKDFTEEKLHSRGLHMSEGGCGIVTRYKAEDVIQDQPDFSFDQFFTEGAEVRIVGKYSQNAASWINWEIAENEEKPDPVIGFSVIISGLRPESIHRVAVRARCAVSGLDEPDWQRGKVDNTHPVRWSDPNLSSPVLTPLGPPPLMVPQAVPVPSGKFGRFLHTPHLLLKCPIFKRKFRDEFDKDHPIRIDVKAADRVDDEFREVPLENSVYTILPEYGFCRFVYNLPFLHVSIRTRNVHMNNTSAPCPPVFTVPPLVLEDQRGPDVELVVAEDGNLFLKITWTTRCLPLQDVGMVQLGLRRHIVDSPIVDLQATDADGDAVLEEISPAALSAAGERRCPFACRRCWRPLAFEPPDVATLGPLGRGRLREARGHLQESCITFDEIPAYRSDEALQGLRAPHHVEMQARDQERHETEPPAMGWPPPHKKGRLEQVCHCRDRVVQKFLPVDGDRLCHGNTYRLRLRVRDALLWSPWTEFSPPVHVLLAAPRPALPLQDPRQPVPPPIVEVLLLQQDGRQLADLAFSEVRLRLRWPKFRGHMKELEYRVLMWTLSPEQQRRAAAGRQPGRTPDRSLPPIVGTEVFAFNLSGNLRTSAMQVDESGNARFAVEAEPGTAGPALVKPRAAGGSRPVVPGDAAVQQSDDLPQVIAHVKPNSSGPARATHAKLTPKVVVAEGGLQEGQSKAMTLEVSVIPLQRGHGYAFGVEAKHSQGAAGNLGEWSAPLFSKLCTFEAAPHGASEAPPVLPPSPPLYGGAGKYVLRQQGKCVYADRLEGPDGDLSASHLPERRPAGDDLRES</sequence>
<accession>A0ABN9PYA6</accession>
<name>A0ABN9PYA6_9DINO</name>
<evidence type="ECO:0000313" key="2">
    <source>
        <dbReference type="EMBL" id="CAK0798300.1"/>
    </source>
</evidence>
<feature type="compositionally biased region" description="Low complexity" evidence="1">
    <location>
        <begin position="2938"/>
        <end position="2974"/>
    </location>
</feature>
<gene>
    <name evidence="2" type="ORF">PCOR1329_LOCUS7094</name>
</gene>
<comment type="caution">
    <text evidence="2">The sequence shown here is derived from an EMBL/GenBank/DDBJ whole genome shotgun (WGS) entry which is preliminary data.</text>
</comment>
<feature type="region of interest" description="Disordered" evidence="1">
    <location>
        <begin position="2772"/>
        <end position="2822"/>
    </location>
</feature>
<reference evidence="2" key="1">
    <citation type="submission" date="2023-10" db="EMBL/GenBank/DDBJ databases">
        <authorList>
            <person name="Chen Y."/>
            <person name="Shah S."/>
            <person name="Dougan E. K."/>
            <person name="Thang M."/>
            <person name="Chan C."/>
        </authorList>
    </citation>
    <scope>NUCLEOTIDE SEQUENCE [LARGE SCALE GENOMIC DNA]</scope>
</reference>
<feature type="compositionally biased region" description="Basic and acidic residues" evidence="1">
    <location>
        <begin position="3863"/>
        <end position="3876"/>
    </location>
</feature>
<dbReference type="EMBL" id="CAUYUJ010001914">
    <property type="protein sequence ID" value="CAK0798300.1"/>
    <property type="molecule type" value="Genomic_DNA"/>
</dbReference>
<feature type="region of interest" description="Disordered" evidence="1">
    <location>
        <begin position="2930"/>
        <end position="2985"/>
    </location>
</feature>
<keyword evidence="3" id="KW-1185">Reference proteome</keyword>
<feature type="region of interest" description="Disordered" evidence="1">
    <location>
        <begin position="3850"/>
        <end position="3876"/>
    </location>
</feature>
<organism evidence="2 3">
    <name type="scientific">Prorocentrum cordatum</name>
    <dbReference type="NCBI Taxonomy" id="2364126"/>
    <lineage>
        <taxon>Eukaryota</taxon>
        <taxon>Sar</taxon>
        <taxon>Alveolata</taxon>
        <taxon>Dinophyceae</taxon>
        <taxon>Prorocentrales</taxon>
        <taxon>Prorocentraceae</taxon>
        <taxon>Prorocentrum</taxon>
    </lineage>
</organism>
<feature type="region of interest" description="Disordered" evidence="1">
    <location>
        <begin position="2845"/>
        <end position="2876"/>
    </location>
</feature>
<dbReference type="Proteomes" id="UP001189429">
    <property type="component" value="Unassembled WGS sequence"/>
</dbReference>
<proteinExistence type="predicted"/>